<proteinExistence type="inferred from homology"/>
<dbReference type="Pfam" id="PF00163">
    <property type="entry name" value="Ribosomal_S4"/>
    <property type="match status" value="1"/>
</dbReference>
<dbReference type="Proteomes" id="UP000192472">
    <property type="component" value="Unassembled WGS sequence"/>
</dbReference>
<dbReference type="EMBL" id="FWYF01000003">
    <property type="protein sequence ID" value="SMD36631.1"/>
    <property type="molecule type" value="Genomic_DNA"/>
</dbReference>
<evidence type="ECO:0000256" key="8">
    <source>
        <dbReference type="RuleBase" id="RU003699"/>
    </source>
</evidence>
<organism evidence="12 13">
    <name type="scientific">Reichenbachiella faecimaris</name>
    <dbReference type="NCBI Taxonomy" id="692418"/>
    <lineage>
        <taxon>Bacteria</taxon>
        <taxon>Pseudomonadati</taxon>
        <taxon>Bacteroidota</taxon>
        <taxon>Cytophagia</taxon>
        <taxon>Cytophagales</taxon>
        <taxon>Reichenbachiellaceae</taxon>
        <taxon>Reichenbachiella</taxon>
    </lineage>
</organism>
<dbReference type="SMART" id="SM00363">
    <property type="entry name" value="S4"/>
    <property type="match status" value="1"/>
</dbReference>
<dbReference type="PANTHER" id="PTHR11831">
    <property type="entry name" value="30S 40S RIBOSOMAL PROTEIN"/>
    <property type="match status" value="1"/>
</dbReference>
<dbReference type="InterPro" id="IPR005709">
    <property type="entry name" value="Ribosomal_uS4_bac-type"/>
</dbReference>
<evidence type="ECO:0000256" key="9">
    <source>
        <dbReference type="SAM" id="MobiDB-lite"/>
    </source>
</evidence>
<evidence type="ECO:0000256" key="5">
    <source>
        <dbReference type="ARBA" id="ARBA00023274"/>
    </source>
</evidence>
<dbReference type="GO" id="GO:0003735">
    <property type="term" value="F:structural constituent of ribosome"/>
    <property type="evidence" value="ECO:0007669"/>
    <property type="project" value="InterPro"/>
</dbReference>
<dbReference type="STRING" id="692418.SAMN04488029_2996"/>
<accession>A0A1W2GJ74</accession>
<feature type="domain" description="Small ribosomal subunit protein uS4 N-terminal" evidence="11">
    <location>
        <begin position="3"/>
        <end position="91"/>
    </location>
</feature>
<dbReference type="InterPro" id="IPR001912">
    <property type="entry name" value="Ribosomal_uS4_N"/>
</dbReference>
<dbReference type="SMART" id="SM01390">
    <property type="entry name" value="Ribosomal_S4"/>
    <property type="match status" value="1"/>
</dbReference>
<dbReference type="InterPro" id="IPR002942">
    <property type="entry name" value="S4_RNA-bd"/>
</dbReference>
<dbReference type="PANTHER" id="PTHR11831:SF4">
    <property type="entry name" value="SMALL RIBOSOMAL SUBUNIT PROTEIN US4M"/>
    <property type="match status" value="1"/>
</dbReference>
<protein>
    <recommendedName>
        <fullName evidence="6 7">Small ribosomal subunit protein uS4</fullName>
    </recommendedName>
</protein>
<dbReference type="Gene3D" id="1.10.1050.10">
    <property type="entry name" value="Ribosomal Protein S4 Delta 41, Chain A, domain 1"/>
    <property type="match status" value="1"/>
</dbReference>
<dbReference type="PROSITE" id="PS50889">
    <property type="entry name" value="S4"/>
    <property type="match status" value="1"/>
</dbReference>
<dbReference type="InterPro" id="IPR036986">
    <property type="entry name" value="S4_RNA-bd_sf"/>
</dbReference>
<dbReference type="InterPro" id="IPR018079">
    <property type="entry name" value="Ribosomal_uS4_CS"/>
</dbReference>
<keyword evidence="5 7" id="KW-0687">Ribonucleoprotein</keyword>
<comment type="similarity">
    <text evidence="1 7 8">Belongs to the universal ribosomal protein uS4 family.</text>
</comment>
<comment type="subunit">
    <text evidence="7">Part of the 30S ribosomal subunit. Contacts protein S5. The interaction surface between S4 and S5 is involved in control of translational fidelity.</text>
</comment>
<dbReference type="NCBIfam" id="TIGR01017">
    <property type="entry name" value="rpsD_bact"/>
    <property type="match status" value="1"/>
</dbReference>
<comment type="function">
    <text evidence="7">With S5 and S12 plays an important role in translational accuracy.</text>
</comment>
<dbReference type="GO" id="GO:0015935">
    <property type="term" value="C:small ribosomal subunit"/>
    <property type="evidence" value="ECO:0007669"/>
    <property type="project" value="InterPro"/>
</dbReference>
<name>A0A1W2GJ74_REIFA</name>
<evidence type="ECO:0000256" key="6">
    <source>
        <dbReference type="ARBA" id="ARBA00035254"/>
    </source>
</evidence>
<dbReference type="GO" id="GO:0006412">
    <property type="term" value="P:translation"/>
    <property type="evidence" value="ECO:0007669"/>
    <property type="project" value="UniProtKB-UniRule"/>
</dbReference>
<dbReference type="AlphaFoldDB" id="A0A1W2GJ74"/>
<evidence type="ECO:0000256" key="1">
    <source>
        <dbReference type="ARBA" id="ARBA00007465"/>
    </source>
</evidence>
<dbReference type="HAMAP" id="MF_01306_B">
    <property type="entry name" value="Ribosomal_uS4_B"/>
    <property type="match status" value="1"/>
</dbReference>
<dbReference type="OrthoDB" id="9803672at2"/>
<keyword evidence="3 7" id="KW-0694">RNA-binding</keyword>
<dbReference type="GO" id="GO:0019843">
    <property type="term" value="F:rRNA binding"/>
    <property type="evidence" value="ECO:0007669"/>
    <property type="project" value="UniProtKB-UniRule"/>
</dbReference>
<dbReference type="GO" id="GO:0042274">
    <property type="term" value="P:ribosomal small subunit biogenesis"/>
    <property type="evidence" value="ECO:0007669"/>
    <property type="project" value="TreeGrafter"/>
</dbReference>
<dbReference type="PROSITE" id="PS00632">
    <property type="entry name" value="RIBOSOMAL_S4"/>
    <property type="match status" value="1"/>
</dbReference>
<evidence type="ECO:0000256" key="2">
    <source>
        <dbReference type="ARBA" id="ARBA00022730"/>
    </source>
</evidence>
<comment type="function">
    <text evidence="7">One of the primary rRNA binding proteins, it binds directly to 16S rRNA where it nucleates assembly of the body of the 30S subunit.</text>
</comment>
<dbReference type="NCBIfam" id="NF003717">
    <property type="entry name" value="PRK05327.1"/>
    <property type="match status" value="1"/>
</dbReference>
<feature type="domain" description="RNA-binding S4" evidence="10">
    <location>
        <begin position="92"/>
        <end position="156"/>
    </location>
</feature>
<keyword evidence="4 7" id="KW-0689">Ribosomal protein</keyword>
<keyword evidence="13" id="KW-1185">Reference proteome</keyword>
<reference evidence="12 13" key="1">
    <citation type="submission" date="2017-04" db="EMBL/GenBank/DDBJ databases">
        <authorList>
            <person name="Afonso C.L."/>
            <person name="Miller P.J."/>
            <person name="Scott M.A."/>
            <person name="Spackman E."/>
            <person name="Goraichik I."/>
            <person name="Dimitrov K.M."/>
            <person name="Suarez D.L."/>
            <person name="Swayne D.E."/>
        </authorList>
    </citation>
    <scope>NUCLEOTIDE SEQUENCE [LARGE SCALE GENOMIC DNA]</scope>
    <source>
        <strain evidence="12 13">DSM 26133</strain>
    </source>
</reference>
<dbReference type="Pfam" id="PF01479">
    <property type="entry name" value="S4"/>
    <property type="match status" value="1"/>
</dbReference>
<dbReference type="RefSeq" id="WP_084373638.1">
    <property type="nucleotide sequence ID" value="NZ_FWYF01000003.1"/>
</dbReference>
<evidence type="ECO:0000313" key="13">
    <source>
        <dbReference type="Proteomes" id="UP000192472"/>
    </source>
</evidence>
<evidence type="ECO:0000256" key="4">
    <source>
        <dbReference type="ARBA" id="ARBA00022980"/>
    </source>
</evidence>
<evidence type="ECO:0000313" key="12">
    <source>
        <dbReference type="EMBL" id="SMD36631.1"/>
    </source>
</evidence>
<evidence type="ECO:0000256" key="3">
    <source>
        <dbReference type="ARBA" id="ARBA00022884"/>
    </source>
</evidence>
<dbReference type="FunFam" id="3.10.290.10:FF:000001">
    <property type="entry name" value="30S ribosomal protein S4"/>
    <property type="match status" value="1"/>
</dbReference>
<dbReference type="Gene3D" id="3.10.290.10">
    <property type="entry name" value="RNA-binding S4 domain"/>
    <property type="match status" value="1"/>
</dbReference>
<gene>
    <name evidence="7" type="primary">rpsD</name>
    <name evidence="12" type="ORF">SAMN04488029_2996</name>
</gene>
<dbReference type="SUPFAM" id="SSF55174">
    <property type="entry name" value="Alpha-L RNA-binding motif"/>
    <property type="match status" value="1"/>
</dbReference>
<evidence type="ECO:0000259" key="10">
    <source>
        <dbReference type="SMART" id="SM00363"/>
    </source>
</evidence>
<evidence type="ECO:0000256" key="7">
    <source>
        <dbReference type="HAMAP-Rule" id="MF_01306"/>
    </source>
</evidence>
<keyword evidence="2 7" id="KW-0699">rRNA-binding</keyword>
<dbReference type="InterPro" id="IPR022801">
    <property type="entry name" value="Ribosomal_uS4"/>
</dbReference>
<dbReference type="CDD" id="cd00165">
    <property type="entry name" value="S4"/>
    <property type="match status" value="1"/>
</dbReference>
<feature type="region of interest" description="Disordered" evidence="9">
    <location>
        <begin position="14"/>
        <end position="44"/>
    </location>
</feature>
<sequence>MARYTGPKTKIARRFNDPIFGPDKTLQKKAYPPGQHGRGRRRKPSEYAIQLAEKQKAKYTYGLLEKQFSNLFEKASKRGGITGEVLLQLLESRLDNVVFRLGLAPTRSAARQLVLHKHVLVNGELVNIPSFSLKIGDLVAVREKSKSLQSITESLSRGVVSKYPWLEWDSSQLTGKFAVLPTREEIPETVKEQLIVELYSK</sequence>
<evidence type="ECO:0000259" key="11">
    <source>
        <dbReference type="SMART" id="SM01390"/>
    </source>
</evidence>